<keyword evidence="1" id="KW-0206">Cytoskeleton</keyword>
<name>A0A0B2VNX2_TOXCA</name>
<dbReference type="OrthoDB" id="407959at2759"/>
<dbReference type="Gene3D" id="3.40.525.10">
    <property type="entry name" value="CRAL-TRIO lipid binding domain"/>
    <property type="match status" value="1"/>
</dbReference>
<dbReference type="SUPFAM" id="SSF49354">
    <property type="entry name" value="PapD-like"/>
    <property type="match status" value="1"/>
</dbReference>
<dbReference type="PANTHER" id="PTHR46384:SF1">
    <property type="entry name" value="MOTILE SPERM DOMAIN-CONTAINING PROTEIN 2"/>
    <property type="match status" value="1"/>
</dbReference>
<dbReference type="InterPro" id="IPR008962">
    <property type="entry name" value="PapD-like_sf"/>
</dbReference>
<evidence type="ECO:0000256" key="1">
    <source>
        <dbReference type="RuleBase" id="RU003425"/>
    </source>
</evidence>
<dbReference type="SUPFAM" id="SSF52087">
    <property type="entry name" value="CRAL/TRIO domain"/>
    <property type="match status" value="1"/>
</dbReference>
<dbReference type="Pfam" id="PF00650">
    <property type="entry name" value="CRAL_TRIO"/>
    <property type="match status" value="1"/>
</dbReference>
<feature type="domain" description="CRAL-TRIO" evidence="2">
    <location>
        <begin position="84"/>
        <end position="235"/>
    </location>
</feature>
<dbReference type="InterPro" id="IPR053012">
    <property type="entry name" value="ER-organelle_contact"/>
</dbReference>
<dbReference type="InterPro" id="IPR036865">
    <property type="entry name" value="CRAL-TRIO_dom_sf"/>
</dbReference>
<dbReference type="Pfam" id="PF00635">
    <property type="entry name" value="Motile_Sperm"/>
    <property type="match status" value="1"/>
</dbReference>
<dbReference type="STRING" id="6265.A0A0B2VNX2"/>
<dbReference type="OMA" id="NDALKCW"/>
<gene>
    <name evidence="4" type="primary">Mospd2</name>
    <name evidence="4" type="ORF">Tcan_03639</name>
</gene>
<dbReference type="InterPro" id="IPR001251">
    <property type="entry name" value="CRAL-TRIO_dom"/>
</dbReference>
<keyword evidence="1" id="KW-0963">Cytoplasm</keyword>
<evidence type="ECO:0000259" key="2">
    <source>
        <dbReference type="PROSITE" id="PS50191"/>
    </source>
</evidence>
<dbReference type="PANTHER" id="PTHR46384">
    <property type="entry name" value="MOTILE SPERM DOMAIN-CONTAINING PROTEIN 2"/>
    <property type="match status" value="1"/>
</dbReference>
<dbReference type="GO" id="GO:0012505">
    <property type="term" value="C:endomembrane system"/>
    <property type="evidence" value="ECO:0007669"/>
    <property type="project" value="TreeGrafter"/>
</dbReference>
<dbReference type="InterPro" id="IPR000535">
    <property type="entry name" value="MSP_dom"/>
</dbReference>
<keyword evidence="5" id="KW-1185">Reference proteome</keyword>
<dbReference type="GO" id="GO:0140284">
    <property type="term" value="C:endoplasmic reticulum-endosome membrane contact site"/>
    <property type="evidence" value="ECO:0007669"/>
    <property type="project" value="TreeGrafter"/>
</dbReference>
<dbReference type="AlphaFoldDB" id="A0A0B2VNX2"/>
<dbReference type="CDD" id="cd00170">
    <property type="entry name" value="SEC14"/>
    <property type="match status" value="1"/>
</dbReference>
<organism evidence="4 5">
    <name type="scientific">Toxocara canis</name>
    <name type="common">Canine roundworm</name>
    <dbReference type="NCBI Taxonomy" id="6265"/>
    <lineage>
        <taxon>Eukaryota</taxon>
        <taxon>Metazoa</taxon>
        <taxon>Ecdysozoa</taxon>
        <taxon>Nematoda</taxon>
        <taxon>Chromadorea</taxon>
        <taxon>Rhabditida</taxon>
        <taxon>Spirurina</taxon>
        <taxon>Ascaridomorpha</taxon>
        <taxon>Ascaridoidea</taxon>
        <taxon>Toxocaridae</taxon>
        <taxon>Toxocara</taxon>
    </lineage>
</organism>
<evidence type="ECO:0000259" key="3">
    <source>
        <dbReference type="PROSITE" id="PS50202"/>
    </source>
</evidence>
<reference evidence="4 5" key="1">
    <citation type="submission" date="2014-11" db="EMBL/GenBank/DDBJ databases">
        <title>Genetic blueprint of the zoonotic pathogen Toxocara canis.</title>
        <authorList>
            <person name="Zhu X.-Q."/>
            <person name="Korhonen P.K."/>
            <person name="Cai H."/>
            <person name="Young N.D."/>
            <person name="Nejsum P."/>
            <person name="von Samson-Himmelstjerna G."/>
            <person name="Boag P.R."/>
            <person name="Tan P."/>
            <person name="Li Q."/>
            <person name="Min J."/>
            <person name="Yang Y."/>
            <person name="Wang X."/>
            <person name="Fang X."/>
            <person name="Hall R.S."/>
            <person name="Hofmann A."/>
            <person name="Sternberg P.W."/>
            <person name="Jex A.R."/>
            <person name="Gasser R.B."/>
        </authorList>
    </citation>
    <scope>NUCLEOTIDE SEQUENCE [LARGE SCALE GENOMIC DNA]</scope>
    <source>
        <strain evidence="4">PN_DK_2014</strain>
    </source>
</reference>
<dbReference type="Proteomes" id="UP000031036">
    <property type="component" value="Unassembled WGS sequence"/>
</dbReference>
<accession>A0A0B2VNX2</accession>
<dbReference type="SMART" id="SM00516">
    <property type="entry name" value="SEC14"/>
    <property type="match status" value="1"/>
</dbReference>
<sequence length="536" mass="60609">MNSNAVVSSAESAEALSELRRRFTQDGISDKVARSDLNRLANEDWWPLAFLAPYRTDVDIAFAVLLECLKWRNSFGVHQISLLELKPLLDRRLAYIHGKDRIGRSILWINLSQHKAGDRAVEKLVIYWLERHTTERHGAPLTVLFDMTASGLQNMDLDFMKFLLRAFKYYYPCCLASLLVFENPTVLNASWKLVRSWMDAEMQHIFHHVTRASLPDLVPFECLPLHMGGKDEFVFTMDQLARCIPSQSGSEIPNEHITPDLDNFTVKRQAVKFDEDEATTRSTPLNVHARSASLTKRTAAVPAILKPLAEARISSVSTDSITTSFLSICPREELTLNRVDGENDSVDIVVLKNTGTKNVIYKIKITSPEKFRVRPSTGVVAAGATELIRVYLQNEYKHSVNREKFLLMAMETDAKTSEDFSNAWKTADENCKVEHKLRCRLADNNHPGLPPFHTPNANQVKSNANVEHQVALHQQVANLARQQRVLLICVVVLIILQLISLGCQRSYHLSLLTAQKEPCLEMRTTVAEPLDVDSEL</sequence>
<dbReference type="Gene3D" id="2.60.40.10">
    <property type="entry name" value="Immunoglobulins"/>
    <property type="match status" value="1"/>
</dbReference>
<dbReference type="PROSITE" id="PS50202">
    <property type="entry name" value="MSP"/>
    <property type="match status" value="1"/>
</dbReference>
<evidence type="ECO:0000313" key="4">
    <source>
        <dbReference type="EMBL" id="KHN83079.1"/>
    </source>
</evidence>
<dbReference type="InterPro" id="IPR036273">
    <property type="entry name" value="CRAL/TRIO_N_dom_sf"/>
</dbReference>
<comment type="function">
    <text evidence="1">Central component in molecular interactions underlying sperm crawling. Forms an extensive filament system that extends from sperm villipoda, along the leading edge of the pseudopod.</text>
</comment>
<dbReference type="PROSITE" id="PS50191">
    <property type="entry name" value="CRAL_TRIO"/>
    <property type="match status" value="1"/>
</dbReference>
<evidence type="ECO:0000313" key="5">
    <source>
        <dbReference type="Proteomes" id="UP000031036"/>
    </source>
</evidence>
<dbReference type="EMBL" id="JPKZ01001224">
    <property type="protein sequence ID" value="KHN83079.1"/>
    <property type="molecule type" value="Genomic_DNA"/>
</dbReference>
<proteinExistence type="predicted"/>
<dbReference type="SUPFAM" id="SSF46938">
    <property type="entry name" value="CRAL/TRIO N-terminal domain"/>
    <property type="match status" value="1"/>
</dbReference>
<comment type="caution">
    <text evidence="4">The sequence shown here is derived from an EMBL/GenBank/DDBJ whole genome shotgun (WGS) entry which is preliminary data.</text>
</comment>
<feature type="domain" description="MSP" evidence="3">
    <location>
        <begin position="325"/>
        <end position="442"/>
    </location>
</feature>
<protein>
    <recommendedName>
        <fullName evidence="1">Major sperm protein</fullName>
    </recommendedName>
</protein>
<dbReference type="InterPro" id="IPR013783">
    <property type="entry name" value="Ig-like_fold"/>
</dbReference>